<dbReference type="GO" id="GO:0015833">
    <property type="term" value="P:peptide transport"/>
    <property type="evidence" value="ECO:0007669"/>
    <property type="project" value="TreeGrafter"/>
</dbReference>
<dbReference type="OrthoDB" id="9772924at2"/>
<dbReference type="GO" id="GO:0043190">
    <property type="term" value="C:ATP-binding cassette (ABC) transporter complex"/>
    <property type="evidence" value="ECO:0007669"/>
    <property type="project" value="InterPro"/>
</dbReference>
<keyword evidence="2" id="KW-0813">Transport</keyword>
<accession>A0A413FIR5</accession>
<comment type="caution">
    <text evidence="6">The sequence shown here is derived from an EMBL/GenBank/DDBJ whole genome shotgun (WGS) entry which is preliminary data.</text>
</comment>
<comment type="similarity">
    <text evidence="1">Belongs to the bacterial solute-binding protein 5 family.</text>
</comment>
<keyword evidence="3 4" id="KW-0732">Signal</keyword>
<reference evidence="6 7" key="1">
    <citation type="submission" date="2018-08" db="EMBL/GenBank/DDBJ databases">
        <title>A genome reference for cultivated species of the human gut microbiota.</title>
        <authorList>
            <person name="Zou Y."/>
            <person name="Xue W."/>
            <person name="Luo G."/>
        </authorList>
    </citation>
    <scope>NUCLEOTIDE SEQUENCE [LARGE SCALE GENOMIC DNA]</scope>
    <source>
        <strain evidence="6 7">AF04-15</strain>
    </source>
</reference>
<protein>
    <submittedName>
        <fullName evidence="6">ABC transporter substrate-binding protein</fullName>
    </submittedName>
</protein>
<gene>
    <name evidence="6" type="ORF">DWV29_05365</name>
</gene>
<evidence type="ECO:0000259" key="5">
    <source>
        <dbReference type="Pfam" id="PF00496"/>
    </source>
</evidence>
<sequence length="544" mass="60314">MKKTKRLLALALALGMMAGLTACGGSGKTESQPAAAGTSAGNTGNAPAGGASHYVNDEGKVVVNLQRTEGMQSLNIWNYTSGPNYAFAEMVFDALYVSDHGGNCKPCICTGYDLSEDGKEVTLHIAEGVKFFDGSDCDADDVYTQMKYIAEHKDEMALFATNWKYLESAEKVDQHTVKLYLSEPFFSLEISLAYTYIAKAEEIEQYGANLFSSVPSLNGTGRWKLEEWVDGQYLKYVRNYDYWQGGDFTNVDILYVWFITDPTAQNAAFINGEIDFIDNVNVDLRSMLDVVADQCTMKEQIKETMYYLQFKMDGKAPTSDQNLRFAIMHAVDRDAFCTLMGGGTVMNDFFTTHAEGHQPDKPAIGYDPELAKEYLAKSNYNGETLVLLSRSDIEYADSIMTAMADYLNQIGIKTQVDMVDTATMNSRRADGTYDIFMVNLATWDGNALTQNLVPRVVQDMHHNGYVNEELNALIMKAFGDMNAETRVKTLEQVGDILYDLQGPLVPIVQIVGTPCVRNGLTGLIENPLGGYIFTEIAVEESYLK</sequence>
<dbReference type="Gene3D" id="3.40.190.10">
    <property type="entry name" value="Periplasmic binding protein-like II"/>
    <property type="match status" value="1"/>
</dbReference>
<dbReference type="Pfam" id="PF00496">
    <property type="entry name" value="SBP_bac_5"/>
    <property type="match status" value="1"/>
</dbReference>
<dbReference type="Gene3D" id="3.90.76.10">
    <property type="entry name" value="Dipeptide-binding Protein, Domain 1"/>
    <property type="match status" value="1"/>
</dbReference>
<name>A0A413FIR5_9FIRM</name>
<dbReference type="GO" id="GO:0042597">
    <property type="term" value="C:periplasmic space"/>
    <property type="evidence" value="ECO:0007669"/>
    <property type="project" value="UniProtKB-ARBA"/>
</dbReference>
<organism evidence="6 7">
    <name type="scientific">Enterocloster asparagiformis</name>
    <dbReference type="NCBI Taxonomy" id="333367"/>
    <lineage>
        <taxon>Bacteria</taxon>
        <taxon>Bacillati</taxon>
        <taxon>Bacillota</taxon>
        <taxon>Clostridia</taxon>
        <taxon>Lachnospirales</taxon>
        <taxon>Lachnospiraceae</taxon>
        <taxon>Enterocloster</taxon>
    </lineage>
</organism>
<feature type="signal peptide" evidence="4">
    <location>
        <begin position="1"/>
        <end position="22"/>
    </location>
</feature>
<dbReference type="Gene3D" id="3.10.105.10">
    <property type="entry name" value="Dipeptide-binding Protein, Domain 3"/>
    <property type="match status" value="1"/>
</dbReference>
<evidence type="ECO:0000256" key="1">
    <source>
        <dbReference type="ARBA" id="ARBA00005695"/>
    </source>
</evidence>
<dbReference type="GO" id="GO:1904680">
    <property type="term" value="F:peptide transmembrane transporter activity"/>
    <property type="evidence" value="ECO:0007669"/>
    <property type="project" value="TreeGrafter"/>
</dbReference>
<dbReference type="PANTHER" id="PTHR30290">
    <property type="entry name" value="PERIPLASMIC BINDING COMPONENT OF ABC TRANSPORTER"/>
    <property type="match status" value="1"/>
</dbReference>
<dbReference type="CDD" id="cd00995">
    <property type="entry name" value="PBP2_NikA_DppA_OppA_like"/>
    <property type="match status" value="1"/>
</dbReference>
<dbReference type="PIRSF" id="PIRSF002741">
    <property type="entry name" value="MppA"/>
    <property type="match status" value="1"/>
</dbReference>
<dbReference type="SUPFAM" id="SSF53850">
    <property type="entry name" value="Periplasmic binding protein-like II"/>
    <property type="match status" value="1"/>
</dbReference>
<dbReference type="EMBL" id="QSBM01000003">
    <property type="protein sequence ID" value="RGX31318.1"/>
    <property type="molecule type" value="Genomic_DNA"/>
</dbReference>
<dbReference type="InterPro" id="IPR030678">
    <property type="entry name" value="Peptide/Ni-bd"/>
</dbReference>
<feature type="chain" id="PRO_5038618618" evidence="4">
    <location>
        <begin position="23"/>
        <end position="544"/>
    </location>
</feature>
<proteinExistence type="inferred from homology"/>
<evidence type="ECO:0000256" key="2">
    <source>
        <dbReference type="ARBA" id="ARBA00022448"/>
    </source>
</evidence>
<dbReference type="PANTHER" id="PTHR30290:SF9">
    <property type="entry name" value="OLIGOPEPTIDE-BINDING PROTEIN APPA"/>
    <property type="match status" value="1"/>
</dbReference>
<feature type="domain" description="Solute-binding protein family 5" evidence="5">
    <location>
        <begin position="105"/>
        <end position="447"/>
    </location>
</feature>
<evidence type="ECO:0000313" key="6">
    <source>
        <dbReference type="EMBL" id="RGX31318.1"/>
    </source>
</evidence>
<dbReference type="InterPro" id="IPR039424">
    <property type="entry name" value="SBP_5"/>
</dbReference>
<dbReference type="PROSITE" id="PS51257">
    <property type="entry name" value="PROKAR_LIPOPROTEIN"/>
    <property type="match status" value="1"/>
</dbReference>
<evidence type="ECO:0000256" key="4">
    <source>
        <dbReference type="SAM" id="SignalP"/>
    </source>
</evidence>
<dbReference type="Proteomes" id="UP000283880">
    <property type="component" value="Unassembled WGS sequence"/>
</dbReference>
<dbReference type="RefSeq" id="WP_007717379.1">
    <property type="nucleotide sequence ID" value="NZ_JAWRJJ010000208.1"/>
</dbReference>
<evidence type="ECO:0000256" key="3">
    <source>
        <dbReference type="ARBA" id="ARBA00022729"/>
    </source>
</evidence>
<dbReference type="AlphaFoldDB" id="A0A413FIR5"/>
<dbReference type="InterPro" id="IPR000914">
    <property type="entry name" value="SBP_5_dom"/>
</dbReference>
<evidence type="ECO:0000313" key="7">
    <source>
        <dbReference type="Proteomes" id="UP000283880"/>
    </source>
</evidence>